<dbReference type="PANTHER" id="PTHR47618">
    <property type="entry name" value="BIFUNCTIONAL OLIGORIBONUCLEASE AND PAP PHOSPHATASE NRNA"/>
    <property type="match status" value="1"/>
</dbReference>
<dbReference type="Gene3D" id="3.90.1640.10">
    <property type="entry name" value="inorganic pyrophosphatase (n-terminal core)"/>
    <property type="match status" value="1"/>
</dbReference>
<dbReference type="InterPro" id="IPR001667">
    <property type="entry name" value="DDH_dom"/>
</dbReference>
<dbReference type="Gene3D" id="3.10.310.30">
    <property type="match status" value="1"/>
</dbReference>
<dbReference type="InterPro" id="IPR038763">
    <property type="entry name" value="DHH_sf"/>
</dbReference>
<proteinExistence type="predicted"/>
<dbReference type="SUPFAM" id="SSF64182">
    <property type="entry name" value="DHH phosphoesterases"/>
    <property type="match status" value="1"/>
</dbReference>
<dbReference type="Pfam" id="PF01368">
    <property type="entry name" value="DHH"/>
    <property type="match status" value="1"/>
</dbReference>
<dbReference type="EMBL" id="MEWA01000015">
    <property type="protein sequence ID" value="OGC69910.1"/>
    <property type="molecule type" value="Genomic_DNA"/>
</dbReference>
<evidence type="ECO:0000313" key="4">
    <source>
        <dbReference type="Proteomes" id="UP000179113"/>
    </source>
</evidence>
<dbReference type="InterPro" id="IPR051319">
    <property type="entry name" value="Oligoribo/pAp-PDE_c-di-AMP_PDE"/>
</dbReference>
<dbReference type="Pfam" id="PF02272">
    <property type="entry name" value="DHHA1"/>
    <property type="match status" value="1"/>
</dbReference>
<feature type="domain" description="DDH" evidence="1">
    <location>
        <begin position="30"/>
        <end position="176"/>
    </location>
</feature>
<dbReference type="AlphaFoldDB" id="A0A1F4WKI8"/>
<evidence type="ECO:0000259" key="1">
    <source>
        <dbReference type="Pfam" id="PF01368"/>
    </source>
</evidence>
<protein>
    <recommendedName>
        <fullName evidence="5">DDH domain-containing protein</fullName>
    </recommendedName>
</protein>
<gene>
    <name evidence="3" type="ORF">A2415_00100</name>
</gene>
<evidence type="ECO:0008006" key="5">
    <source>
        <dbReference type="Google" id="ProtNLM"/>
    </source>
</evidence>
<name>A0A1F4WKI8_UNCKA</name>
<sequence>MNWLVNFKMHNNSPKEIYEILKNSKRPICCMDSRFDFDALCSPLALREALKKEFDTDLTITNIDSLSRRTREVTQGIFDISPVHENTPPETIDFSEHDLLIVIDSGQLSHISTDDNFQLKSDIKILNIDHHESNPYYGHYNYVKIYGAACTVLYELLKEMGIKVDFEMAKYLLLGIITDNGFFQYNSTGAIDLRTSAELMDMGVNMYDYVWRLTFNEDFEDMKLMGLVYSNLKIDHKNRTAYSTLLLKDINDRGIKLKETVYATADLIKKLKDVNYVFTVEEVSEGEDLFNISLRSHYKQIDVSKIAVALGGGGHKMASGVNIPAKTAEEAIAKIIETAENLGLNTPIPESSL</sequence>
<dbReference type="PANTHER" id="PTHR47618:SF1">
    <property type="entry name" value="BIFUNCTIONAL OLIGORIBONUCLEASE AND PAP PHOSPHATASE NRNA"/>
    <property type="match status" value="1"/>
</dbReference>
<accession>A0A1F4WKI8</accession>
<organism evidence="3 4">
    <name type="scientific">candidate division WWE3 bacterium RIFOXYC1_FULL_39_7</name>
    <dbReference type="NCBI Taxonomy" id="1802643"/>
    <lineage>
        <taxon>Bacteria</taxon>
        <taxon>Katanobacteria</taxon>
    </lineage>
</organism>
<feature type="domain" description="DHHA1" evidence="2">
    <location>
        <begin position="263"/>
        <end position="339"/>
    </location>
</feature>
<comment type="caution">
    <text evidence="3">The sequence shown here is derived from an EMBL/GenBank/DDBJ whole genome shotgun (WGS) entry which is preliminary data.</text>
</comment>
<dbReference type="Proteomes" id="UP000179113">
    <property type="component" value="Unassembled WGS sequence"/>
</dbReference>
<evidence type="ECO:0000259" key="2">
    <source>
        <dbReference type="Pfam" id="PF02272"/>
    </source>
</evidence>
<evidence type="ECO:0000313" key="3">
    <source>
        <dbReference type="EMBL" id="OGC69910.1"/>
    </source>
</evidence>
<dbReference type="GO" id="GO:0003676">
    <property type="term" value="F:nucleic acid binding"/>
    <property type="evidence" value="ECO:0007669"/>
    <property type="project" value="InterPro"/>
</dbReference>
<reference evidence="3 4" key="1">
    <citation type="journal article" date="2016" name="Nat. Commun.">
        <title>Thousands of microbial genomes shed light on interconnected biogeochemical processes in an aquifer system.</title>
        <authorList>
            <person name="Anantharaman K."/>
            <person name="Brown C.T."/>
            <person name="Hug L.A."/>
            <person name="Sharon I."/>
            <person name="Castelle C.J."/>
            <person name="Probst A.J."/>
            <person name="Thomas B.C."/>
            <person name="Singh A."/>
            <person name="Wilkins M.J."/>
            <person name="Karaoz U."/>
            <person name="Brodie E.L."/>
            <person name="Williams K.H."/>
            <person name="Hubbard S.S."/>
            <person name="Banfield J.F."/>
        </authorList>
    </citation>
    <scope>NUCLEOTIDE SEQUENCE [LARGE SCALE GENOMIC DNA]</scope>
</reference>
<dbReference type="InterPro" id="IPR003156">
    <property type="entry name" value="DHHA1_dom"/>
</dbReference>